<evidence type="ECO:0000313" key="11">
    <source>
        <dbReference type="EMBL" id="OLU46779.1"/>
    </source>
</evidence>
<gene>
    <name evidence="11" type="ORF">BO225_04795</name>
</gene>
<dbReference type="OrthoDB" id="9801204at2"/>
<dbReference type="GO" id="GO:0008987">
    <property type="term" value="F:quinolinate synthetase A activity"/>
    <property type="evidence" value="ECO:0007669"/>
    <property type="project" value="UniProtKB-UniRule"/>
</dbReference>
<evidence type="ECO:0000256" key="9">
    <source>
        <dbReference type="ARBA" id="ARBA00023014"/>
    </source>
</evidence>
<keyword evidence="7" id="KW-0479">Metal-binding</keyword>
<proteinExistence type="predicted"/>
<evidence type="ECO:0000256" key="3">
    <source>
        <dbReference type="ARBA" id="ARBA00012669"/>
    </source>
</evidence>
<dbReference type="EC" id="2.5.1.72" evidence="3 10"/>
<evidence type="ECO:0000256" key="4">
    <source>
        <dbReference type="ARBA" id="ARBA00022485"/>
    </source>
</evidence>
<keyword evidence="12" id="KW-1185">Reference proteome</keyword>
<dbReference type="GeneID" id="78275267"/>
<comment type="pathway">
    <text evidence="2">Cofactor biosynthesis; NAD(+) biosynthesis; quinolinate from iminoaspartate: step 1/1.</text>
</comment>
<evidence type="ECO:0000256" key="7">
    <source>
        <dbReference type="ARBA" id="ARBA00022723"/>
    </source>
</evidence>
<organism evidence="11 12">
    <name type="scientific">Dubosiella newyorkensis</name>
    <dbReference type="NCBI Taxonomy" id="1862672"/>
    <lineage>
        <taxon>Bacteria</taxon>
        <taxon>Bacillati</taxon>
        <taxon>Bacillota</taxon>
        <taxon>Erysipelotrichia</taxon>
        <taxon>Erysipelotrichales</taxon>
        <taxon>Erysipelotrichaceae</taxon>
        <taxon>Dubosiella</taxon>
    </lineage>
</organism>
<comment type="cofactor">
    <cofactor evidence="1">
        <name>[4Fe-4S] cluster</name>
        <dbReference type="ChEBI" id="CHEBI:49883"/>
    </cofactor>
</comment>
<dbReference type="NCBIfam" id="NF006878">
    <property type="entry name" value="PRK09375.1-2"/>
    <property type="match status" value="1"/>
</dbReference>
<evidence type="ECO:0000256" key="8">
    <source>
        <dbReference type="ARBA" id="ARBA00023004"/>
    </source>
</evidence>
<dbReference type="STRING" id="1862672.BO225_04795"/>
<evidence type="ECO:0000313" key="12">
    <source>
        <dbReference type="Proteomes" id="UP000186705"/>
    </source>
</evidence>
<evidence type="ECO:0000256" key="10">
    <source>
        <dbReference type="NCBIfam" id="TIGR00550"/>
    </source>
</evidence>
<dbReference type="PANTHER" id="PTHR30573:SF0">
    <property type="entry name" value="QUINOLINATE SYNTHASE, CHLOROPLASTIC"/>
    <property type="match status" value="1"/>
</dbReference>
<keyword evidence="8" id="KW-0408">Iron</keyword>
<dbReference type="PANTHER" id="PTHR30573">
    <property type="entry name" value="QUINOLINATE SYNTHETASE A"/>
    <property type="match status" value="1"/>
</dbReference>
<dbReference type="GO" id="GO:0046872">
    <property type="term" value="F:metal ion binding"/>
    <property type="evidence" value="ECO:0007669"/>
    <property type="project" value="UniProtKB-KW"/>
</dbReference>
<dbReference type="Gene3D" id="3.40.50.10800">
    <property type="entry name" value="NadA-like"/>
    <property type="match status" value="3"/>
</dbReference>
<evidence type="ECO:0000256" key="1">
    <source>
        <dbReference type="ARBA" id="ARBA00001966"/>
    </source>
</evidence>
<name>A0A1U7NN78_9FIRM</name>
<dbReference type="RefSeq" id="WP_076341148.1">
    <property type="nucleotide sequence ID" value="NZ_CAMSPY010000077.1"/>
</dbReference>
<reference evidence="11 12" key="1">
    <citation type="submission" date="2016-11" db="EMBL/GenBank/DDBJ databases">
        <title>Description of two novel members of the family Erysipelotrichaceae: Ileibacterium lipovorans gen. nov., sp. nov. and Dubosiella newyorkensis, gen. nov., sp. nov.</title>
        <authorList>
            <person name="Cox L.M."/>
            <person name="Sohn J."/>
            <person name="Tyrrell K.L."/>
            <person name="Citron D.M."/>
            <person name="Lawson P.A."/>
            <person name="Patel N.B."/>
            <person name="Iizumi T."/>
            <person name="Perez-Perez G.I."/>
            <person name="Goldstein E.J."/>
            <person name="Blaser M.J."/>
        </authorList>
    </citation>
    <scope>NUCLEOTIDE SEQUENCE [LARGE SCALE GENOMIC DNA]</scope>
    <source>
        <strain evidence="11 12">NYU-BL-A4</strain>
    </source>
</reference>
<keyword evidence="5" id="KW-0662">Pyridine nucleotide biosynthesis</keyword>
<dbReference type="NCBIfam" id="TIGR00550">
    <property type="entry name" value="nadA"/>
    <property type="match status" value="1"/>
</dbReference>
<evidence type="ECO:0000256" key="5">
    <source>
        <dbReference type="ARBA" id="ARBA00022642"/>
    </source>
</evidence>
<dbReference type="Proteomes" id="UP000186705">
    <property type="component" value="Unassembled WGS sequence"/>
</dbReference>
<evidence type="ECO:0000256" key="2">
    <source>
        <dbReference type="ARBA" id="ARBA00005065"/>
    </source>
</evidence>
<accession>A0A1U7NN78</accession>
<dbReference type="InterPro" id="IPR003473">
    <property type="entry name" value="NadA"/>
</dbReference>
<evidence type="ECO:0000256" key="6">
    <source>
        <dbReference type="ARBA" id="ARBA00022679"/>
    </source>
</evidence>
<keyword evidence="4" id="KW-0004">4Fe-4S</keyword>
<dbReference type="GO" id="GO:0005829">
    <property type="term" value="C:cytosol"/>
    <property type="evidence" value="ECO:0007669"/>
    <property type="project" value="TreeGrafter"/>
</dbReference>
<dbReference type="GO" id="GO:0034628">
    <property type="term" value="P:'de novo' NAD+ biosynthetic process from L-aspartate"/>
    <property type="evidence" value="ECO:0007669"/>
    <property type="project" value="TreeGrafter"/>
</dbReference>
<dbReference type="EMBL" id="MPKA01000059">
    <property type="protein sequence ID" value="OLU46779.1"/>
    <property type="molecule type" value="Genomic_DNA"/>
</dbReference>
<sequence length="307" mass="34726">MASVQEIQEEIRRLKKETKTTILVHAYQSQEILEIADHVGDSYGLALLAKKEENPNMMMCGVRFMAETCKILCPDKTVYLPNPSAGCPMAEQLNRYSLIKLKEEYPEYTIVAYINTSAELKTETDVCVTSSCAYTVCKNIENDKILFIPDPNLGSYIAKKLPEKQFKFVQGGCPHHVAITKEDVLKAKQAHPKALLLVHPECQREVVELADFVGSTTEIMKFAKESTHQEFLIGTENSIVEHLQFDCMNKIFYPVSTNLVCPDMKATTLMDIYLCLKGISGEKIELDPFTLNRAKSCLDEMIRLQEK</sequence>
<keyword evidence="6" id="KW-0808">Transferase</keyword>
<dbReference type="UniPathway" id="UPA00253">
    <property type="reaction ID" value="UER00327"/>
</dbReference>
<dbReference type="SUPFAM" id="SSF142754">
    <property type="entry name" value="NadA-like"/>
    <property type="match status" value="1"/>
</dbReference>
<dbReference type="GO" id="GO:0051539">
    <property type="term" value="F:4 iron, 4 sulfur cluster binding"/>
    <property type="evidence" value="ECO:0007669"/>
    <property type="project" value="UniProtKB-KW"/>
</dbReference>
<dbReference type="Pfam" id="PF02445">
    <property type="entry name" value="NadA"/>
    <property type="match status" value="1"/>
</dbReference>
<comment type="caution">
    <text evidence="11">The sequence shown here is derived from an EMBL/GenBank/DDBJ whole genome shotgun (WGS) entry which is preliminary data.</text>
</comment>
<dbReference type="AlphaFoldDB" id="A0A1U7NN78"/>
<dbReference type="InterPro" id="IPR036094">
    <property type="entry name" value="NadA_sf"/>
</dbReference>
<keyword evidence="9" id="KW-0411">Iron-sulfur</keyword>
<protein>
    <recommendedName>
        <fullName evidence="3 10">Quinolinate synthase</fullName>
        <ecNumber evidence="3 10">2.5.1.72</ecNumber>
    </recommendedName>
</protein>